<feature type="domain" description="Response regulatory" evidence="3">
    <location>
        <begin position="4"/>
        <end position="119"/>
    </location>
</feature>
<dbReference type="STRING" id="323259.Mhun_2968"/>
<dbReference type="AlphaFoldDB" id="Q2FSC9"/>
<dbReference type="SUPFAM" id="SSF55785">
    <property type="entry name" value="PYP-like sensor domain (PAS domain)"/>
    <property type="match status" value="2"/>
</dbReference>
<evidence type="ECO:0000259" key="5">
    <source>
        <dbReference type="PROSITE" id="PS50113"/>
    </source>
</evidence>
<organism evidence="6 7">
    <name type="scientific">Methanospirillum hungatei JF-1 (strain ATCC 27890 / DSM 864 / NBRC 100397 / JF-1)</name>
    <dbReference type="NCBI Taxonomy" id="323259"/>
    <lineage>
        <taxon>Archaea</taxon>
        <taxon>Methanobacteriati</taxon>
        <taxon>Methanobacteriota</taxon>
        <taxon>Stenosarchaea group</taxon>
        <taxon>Methanomicrobia</taxon>
        <taxon>Methanomicrobiales</taxon>
        <taxon>Methanospirillaceae</taxon>
        <taxon>Methanospirillum</taxon>
    </lineage>
</organism>
<dbReference type="InterPro" id="IPR000700">
    <property type="entry name" value="PAS-assoc_C"/>
</dbReference>
<dbReference type="Gene3D" id="3.30.450.20">
    <property type="entry name" value="PAS domain"/>
    <property type="match status" value="2"/>
</dbReference>
<dbReference type="PROSITE" id="PS50112">
    <property type="entry name" value="PAS"/>
    <property type="match status" value="1"/>
</dbReference>
<dbReference type="PANTHER" id="PTHR44591">
    <property type="entry name" value="STRESS RESPONSE REGULATOR PROTEIN 1"/>
    <property type="match status" value="1"/>
</dbReference>
<evidence type="ECO:0000259" key="4">
    <source>
        <dbReference type="PROSITE" id="PS50112"/>
    </source>
</evidence>
<dbReference type="EMBL" id="CP000254">
    <property type="protein sequence ID" value="ABD42656.1"/>
    <property type="molecule type" value="Genomic_DNA"/>
</dbReference>
<dbReference type="CDD" id="cd00156">
    <property type="entry name" value="REC"/>
    <property type="match status" value="1"/>
</dbReference>
<dbReference type="OrthoDB" id="8127at2157"/>
<dbReference type="InterPro" id="IPR013767">
    <property type="entry name" value="PAS_fold"/>
</dbReference>
<feature type="modified residue" description="4-aspartylphosphate" evidence="2">
    <location>
        <position position="54"/>
    </location>
</feature>
<feature type="domain" description="PAC" evidence="5">
    <location>
        <begin position="332"/>
        <end position="384"/>
    </location>
</feature>
<accession>Q2FSC9</accession>
<evidence type="ECO:0000259" key="3">
    <source>
        <dbReference type="PROSITE" id="PS50110"/>
    </source>
</evidence>
<evidence type="ECO:0000313" key="7">
    <source>
        <dbReference type="Proteomes" id="UP000001941"/>
    </source>
</evidence>
<dbReference type="GO" id="GO:0006355">
    <property type="term" value="P:regulation of DNA-templated transcription"/>
    <property type="evidence" value="ECO:0007669"/>
    <property type="project" value="InterPro"/>
</dbReference>
<dbReference type="InterPro" id="IPR001789">
    <property type="entry name" value="Sig_transdc_resp-reg_receiver"/>
</dbReference>
<dbReference type="InterPro" id="IPR000014">
    <property type="entry name" value="PAS"/>
</dbReference>
<dbReference type="eggNOG" id="arCOG04001">
    <property type="taxonomic scope" value="Archaea"/>
</dbReference>
<dbReference type="InParanoid" id="Q2FSC9"/>
<sequence length="479" mass="54832">MMISVLCVDDEPNMLYLSKTFLEKTGEFVVDTASSAQEALTRLQQTEYDIIVSDYIMPVLSGLDFLRILRKQGNHIPFILVSCRGQEMEIVEAINDGLSGYLTKEGDPAYNFAMLSHRINQVVSLKRSEEGWKESEERFRFLFTHMAEGVALFTLIRDENGNPVDFRFEDVNLRYEEIFNYTADMVRGRCISDIIGYVPCLLACSSVVESKTPIFFEKFLKRPSKYFSISVSPWLETGFAMIFSDITRRVKAEEQLRETSEYLQKLITHAGTPIIVWDKEGNITQVNRAFEDLTGYAQDDLIGRTIRCILPEDDTERLFSIIHLTSLGMHLESTEIPVRIKTGDIRILKWNSANIKDNQGSLRATIALGVDITREKELEEENATAVFQLKRNLAELAILNDGIRNPLAVILACAEFQDETSYPRITHQVWEIDKMIDQLDSRWIESEKILKFLEKHYRIGYTGKSGKYSESSDIDQVSG</sequence>
<evidence type="ECO:0000256" key="1">
    <source>
        <dbReference type="ARBA" id="ARBA00022553"/>
    </source>
</evidence>
<dbReference type="SMART" id="SM00448">
    <property type="entry name" value="REC"/>
    <property type="match status" value="1"/>
</dbReference>
<dbReference type="GO" id="GO:0000160">
    <property type="term" value="P:phosphorelay signal transduction system"/>
    <property type="evidence" value="ECO:0007669"/>
    <property type="project" value="InterPro"/>
</dbReference>
<dbReference type="eggNOG" id="arCOG02385">
    <property type="taxonomic scope" value="Archaea"/>
</dbReference>
<dbReference type="HOGENOM" id="CLU_000445_114_58_2"/>
<dbReference type="CDD" id="cd00130">
    <property type="entry name" value="PAS"/>
    <property type="match status" value="1"/>
</dbReference>
<dbReference type="KEGG" id="mhu:Mhun_2968"/>
<keyword evidence="1 2" id="KW-0597">Phosphoprotein</keyword>
<feature type="domain" description="PAS" evidence="4">
    <location>
        <begin position="259"/>
        <end position="313"/>
    </location>
</feature>
<proteinExistence type="predicted"/>
<dbReference type="EnsemblBacteria" id="ABD42656">
    <property type="protein sequence ID" value="ABD42656"/>
    <property type="gene ID" value="Mhun_2968"/>
</dbReference>
<dbReference type="PROSITE" id="PS50113">
    <property type="entry name" value="PAC"/>
    <property type="match status" value="1"/>
</dbReference>
<dbReference type="eggNOG" id="arCOG06537">
    <property type="taxonomic scope" value="Archaea"/>
</dbReference>
<evidence type="ECO:0000313" key="6">
    <source>
        <dbReference type="EMBL" id="ABD42656.1"/>
    </source>
</evidence>
<gene>
    <name evidence="6" type="ordered locus">Mhun_2968</name>
</gene>
<dbReference type="Proteomes" id="UP000001941">
    <property type="component" value="Chromosome"/>
</dbReference>
<name>Q2FSC9_METHJ</name>
<protein>
    <submittedName>
        <fullName evidence="6">PAS/PAC sensor protein</fullName>
    </submittedName>
</protein>
<reference evidence="7" key="1">
    <citation type="journal article" date="2016" name="Stand. Genomic Sci.">
        <title>Complete genome sequence of Methanospirillum hungatei type strain JF1.</title>
        <authorList>
            <person name="Gunsalus R.P."/>
            <person name="Cook L.E."/>
            <person name="Crable B."/>
            <person name="Rohlin L."/>
            <person name="McDonald E."/>
            <person name="Mouttaki H."/>
            <person name="Sieber J.R."/>
            <person name="Poweleit N."/>
            <person name="Zhou H."/>
            <person name="Lapidus A.L."/>
            <person name="Daligault H.E."/>
            <person name="Land M."/>
            <person name="Gilna P."/>
            <person name="Ivanova N."/>
            <person name="Kyrpides N."/>
            <person name="Culley D.E."/>
            <person name="McInerney M.J."/>
        </authorList>
    </citation>
    <scope>NUCLEOTIDE SEQUENCE [LARGE SCALE GENOMIC DNA]</scope>
    <source>
        <strain evidence="7">ATCC 27890 / DSM 864 / NBRC 100397 / JF-1</strain>
    </source>
</reference>
<dbReference type="Pfam" id="PF00072">
    <property type="entry name" value="Response_reg"/>
    <property type="match status" value="1"/>
</dbReference>
<dbReference type="SMART" id="SM00091">
    <property type="entry name" value="PAS"/>
    <property type="match status" value="2"/>
</dbReference>
<dbReference type="NCBIfam" id="TIGR00229">
    <property type="entry name" value="sensory_box"/>
    <property type="match status" value="2"/>
</dbReference>
<dbReference type="GeneID" id="3922451"/>
<dbReference type="InterPro" id="IPR050595">
    <property type="entry name" value="Bact_response_regulator"/>
</dbReference>
<dbReference type="RefSeq" id="WP_011449909.1">
    <property type="nucleotide sequence ID" value="NC_007796.1"/>
</dbReference>
<dbReference type="InterPro" id="IPR011006">
    <property type="entry name" value="CheY-like_superfamily"/>
</dbReference>
<dbReference type="SUPFAM" id="SSF52172">
    <property type="entry name" value="CheY-like"/>
    <property type="match status" value="1"/>
</dbReference>
<dbReference type="Pfam" id="PF13188">
    <property type="entry name" value="PAS_8"/>
    <property type="match status" value="1"/>
</dbReference>
<dbReference type="Gene3D" id="3.40.50.2300">
    <property type="match status" value="1"/>
</dbReference>
<dbReference type="PANTHER" id="PTHR44591:SF3">
    <property type="entry name" value="RESPONSE REGULATORY DOMAIN-CONTAINING PROTEIN"/>
    <property type="match status" value="1"/>
</dbReference>
<dbReference type="Pfam" id="PF00989">
    <property type="entry name" value="PAS"/>
    <property type="match status" value="1"/>
</dbReference>
<dbReference type="InterPro" id="IPR035965">
    <property type="entry name" value="PAS-like_dom_sf"/>
</dbReference>
<keyword evidence="7" id="KW-1185">Reference proteome</keyword>
<dbReference type="PROSITE" id="PS50110">
    <property type="entry name" value="RESPONSE_REGULATORY"/>
    <property type="match status" value="1"/>
</dbReference>
<evidence type="ECO:0000256" key="2">
    <source>
        <dbReference type="PROSITE-ProRule" id="PRU00169"/>
    </source>
</evidence>